<gene>
    <name evidence="15" type="primary">folP</name>
    <name evidence="15" type="ORF">NCTC11214_01118</name>
</gene>
<evidence type="ECO:0000256" key="10">
    <source>
        <dbReference type="ARBA" id="ARBA00022842"/>
    </source>
</evidence>
<dbReference type="SUPFAM" id="SSF51717">
    <property type="entry name" value="Dihydropteroate synthetase-like"/>
    <property type="match status" value="1"/>
</dbReference>
<dbReference type="InterPro" id="IPR045031">
    <property type="entry name" value="DHP_synth-like"/>
</dbReference>
<dbReference type="KEGG" id="sof:NCTC11214_01118"/>
<evidence type="ECO:0000256" key="9">
    <source>
        <dbReference type="ARBA" id="ARBA00022723"/>
    </source>
</evidence>
<evidence type="ECO:0000256" key="6">
    <source>
        <dbReference type="ARBA" id="ARBA00012458"/>
    </source>
</evidence>
<keyword evidence="9 14" id="KW-0479">Metal-binding</keyword>
<organism evidence="15 16">
    <name type="scientific">Serratia odorifera</name>
    <dbReference type="NCBI Taxonomy" id="618"/>
    <lineage>
        <taxon>Bacteria</taxon>
        <taxon>Pseudomonadati</taxon>
        <taxon>Pseudomonadota</taxon>
        <taxon>Gammaproteobacteria</taxon>
        <taxon>Enterobacterales</taxon>
        <taxon>Yersiniaceae</taxon>
        <taxon>Serratia</taxon>
    </lineage>
</organism>
<proteinExistence type="inferred from homology"/>
<dbReference type="CDD" id="cd00739">
    <property type="entry name" value="DHPS"/>
    <property type="match status" value="1"/>
</dbReference>
<dbReference type="FunFam" id="3.20.20.20:FF:000004">
    <property type="entry name" value="Dihydropteroate synthase"/>
    <property type="match status" value="1"/>
</dbReference>
<dbReference type="Proteomes" id="UP000281391">
    <property type="component" value="Chromosome"/>
</dbReference>
<dbReference type="GO" id="GO:0046656">
    <property type="term" value="P:folic acid biosynthetic process"/>
    <property type="evidence" value="ECO:0007669"/>
    <property type="project" value="UniProtKB-KW"/>
</dbReference>
<dbReference type="Gene3D" id="3.20.20.20">
    <property type="entry name" value="Dihydropteroate synthase-like"/>
    <property type="match status" value="1"/>
</dbReference>
<name>A0A3S4E614_SEROD</name>
<protein>
    <recommendedName>
        <fullName evidence="7 14">Dihydropteroate synthase</fullName>
        <shortName evidence="14">DHPS</shortName>
        <ecNumber evidence="6 14">2.5.1.15</ecNumber>
    </recommendedName>
    <alternativeName>
        <fullName evidence="12 14">Dihydropteroate pyrophosphorylase</fullName>
    </alternativeName>
</protein>
<evidence type="ECO:0000256" key="8">
    <source>
        <dbReference type="ARBA" id="ARBA00022679"/>
    </source>
</evidence>
<keyword evidence="10 14" id="KW-0460">Magnesium</keyword>
<comment type="subunit">
    <text evidence="5">Homodimer.</text>
</comment>
<dbReference type="UniPathway" id="UPA00077">
    <property type="reaction ID" value="UER00156"/>
</dbReference>
<evidence type="ECO:0000256" key="14">
    <source>
        <dbReference type="RuleBase" id="RU361205"/>
    </source>
</evidence>
<evidence type="ECO:0000256" key="11">
    <source>
        <dbReference type="ARBA" id="ARBA00022909"/>
    </source>
</evidence>
<evidence type="ECO:0000256" key="7">
    <source>
        <dbReference type="ARBA" id="ARBA00016919"/>
    </source>
</evidence>
<sequence length="278" mass="29863">MQLTVRDMTLDLSHPRVMGILNVTPDSFSDGGKHNTLNDALLHAHGLISAGATMIDVGGESTRPGAAEVSEDEEMARVVPVVEAIARRFEVFISVDTSKPGVIRESANAGAHLINDVRSLQEPGALTAAIDSGLPVCLMHMQGEPRNMQQAPHYDDLMGDVMAFFQQHIARCTAAGIAKQKLLLDPGFGFGKNLAHNYQLLARLSEFHQFGLPLLVGMSRKSMIGQLLNVPPEQRVTGSVACAVIAAMQGAQIIRVHDVKETVEAMRVVEATLSAKGQ</sequence>
<dbReference type="PANTHER" id="PTHR20941:SF1">
    <property type="entry name" value="FOLIC ACID SYNTHESIS PROTEIN FOL1"/>
    <property type="match status" value="1"/>
</dbReference>
<evidence type="ECO:0000256" key="3">
    <source>
        <dbReference type="ARBA" id="ARBA00004763"/>
    </source>
</evidence>
<dbReference type="PROSITE" id="PS50972">
    <property type="entry name" value="PTERIN_BINDING"/>
    <property type="match status" value="1"/>
</dbReference>
<evidence type="ECO:0000313" key="15">
    <source>
        <dbReference type="EMBL" id="VDZ53571.1"/>
    </source>
</evidence>
<dbReference type="RefSeq" id="WP_004955914.1">
    <property type="nucleotide sequence ID" value="NZ_JAEKCK010000014.1"/>
</dbReference>
<evidence type="ECO:0000256" key="1">
    <source>
        <dbReference type="ARBA" id="ARBA00000012"/>
    </source>
</evidence>
<dbReference type="GO" id="GO:0046654">
    <property type="term" value="P:tetrahydrofolate biosynthetic process"/>
    <property type="evidence" value="ECO:0007669"/>
    <property type="project" value="UniProtKB-UniPathway"/>
</dbReference>
<dbReference type="Pfam" id="PF00809">
    <property type="entry name" value="Pterin_bind"/>
    <property type="match status" value="1"/>
</dbReference>
<comment type="pathway">
    <text evidence="3 14">Cofactor biosynthesis; tetrahydrofolate biosynthesis; 7,8-dihydrofolate from 2-amino-4-hydroxy-6-hydroxymethyl-7,8-dihydropteridine diphosphate and 4-aminobenzoate: step 1/2.</text>
</comment>
<dbReference type="GO" id="GO:0005829">
    <property type="term" value="C:cytosol"/>
    <property type="evidence" value="ECO:0007669"/>
    <property type="project" value="TreeGrafter"/>
</dbReference>
<reference evidence="15 16" key="1">
    <citation type="submission" date="2018-12" db="EMBL/GenBank/DDBJ databases">
        <authorList>
            <consortium name="Pathogen Informatics"/>
        </authorList>
    </citation>
    <scope>NUCLEOTIDE SEQUENCE [LARGE SCALE GENOMIC DNA]</scope>
    <source>
        <strain evidence="15 16">NCTC11214</strain>
    </source>
</reference>
<dbReference type="PROSITE" id="PS00792">
    <property type="entry name" value="DHPS_1"/>
    <property type="match status" value="1"/>
</dbReference>
<dbReference type="PANTHER" id="PTHR20941">
    <property type="entry name" value="FOLATE SYNTHESIS PROTEINS"/>
    <property type="match status" value="1"/>
</dbReference>
<comment type="similarity">
    <text evidence="4 14">Belongs to the DHPS family.</text>
</comment>
<keyword evidence="11 14" id="KW-0289">Folate biosynthesis</keyword>
<evidence type="ECO:0000313" key="16">
    <source>
        <dbReference type="Proteomes" id="UP000281391"/>
    </source>
</evidence>
<dbReference type="PROSITE" id="PS00793">
    <property type="entry name" value="DHPS_2"/>
    <property type="match status" value="1"/>
</dbReference>
<dbReference type="InterPro" id="IPR000489">
    <property type="entry name" value="Pterin-binding_dom"/>
</dbReference>
<dbReference type="EMBL" id="LR134117">
    <property type="protein sequence ID" value="VDZ53571.1"/>
    <property type="molecule type" value="Genomic_DNA"/>
</dbReference>
<dbReference type="InterPro" id="IPR058146">
    <property type="entry name" value="DHPS"/>
</dbReference>
<comment type="function">
    <text evidence="13 14">Catalyzes the condensation of para-aminobenzoate (pABA) with 6-hydroxymethyl-7,8-dihydropterin diphosphate (DHPt-PP) to form 7,8-dihydropteroate (H2Pte), the immediate precursor of folate derivatives.</text>
</comment>
<evidence type="ECO:0000256" key="5">
    <source>
        <dbReference type="ARBA" id="ARBA00011738"/>
    </source>
</evidence>
<dbReference type="GO" id="GO:0046872">
    <property type="term" value="F:metal ion binding"/>
    <property type="evidence" value="ECO:0007669"/>
    <property type="project" value="UniProtKB-KW"/>
</dbReference>
<dbReference type="InterPro" id="IPR011005">
    <property type="entry name" value="Dihydropteroate_synth-like_sf"/>
</dbReference>
<comment type="cofactor">
    <cofactor evidence="2 14">
        <name>Mg(2+)</name>
        <dbReference type="ChEBI" id="CHEBI:18420"/>
    </cofactor>
</comment>
<dbReference type="EC" id="2.5.1.15" evidence="6 14"/>
<accession>A0A3S4E614</accession>
<dbReference type="NCBIfam" id="NF008625">
    <property type="entry name" value="PRK11613.1"/>
    <property type="match status" value="1"/>
</dbReference>
<dbReference type="InterPro" id="IPR006390">
    <property type="entry name" value="DHP_synth_dom"/>
</dbReference>
<evidence type="ECO:0000256" key="13">
    <source>
        <dbReference type="ARBA" id="ARBA00053449"/>
    </source>
</evidence>
<evidence type="ECO:0000256" key="4">
    <source>
        <dbReference type="ARBA" id="ARBA00009503"/>
    </source>
</evidence>
<evidence type="ECO:0000256" key="12">
    <source>
        <dbReference type="ARBA" id="ARBA00030193"/>
    </source>
</evidence>
<keyword evidence="8 14" id="KW-0808">Transferase</keyword>
<dbReference type="NCBIfam" id="TIGR01496">
    <property type="entry name" value="DHPS"/>
    <property type="match status" value="1"/>
</dbReference>
<dbReference type="AlphaFoldDB" id="A0A3S4E614"/>
<evidence type="ECO:0000256" key="2">
    <source>
        <dbReference type="ARBA" id="ARBA00001946"/>
    </source>
</evidence>
<dbReference type="GO" id="GO:0004156">
    <property type="term" value="F:dihydropteroate synthase activity"/>
    <property type="evidence" value="ECO:0007669"/>
    <property type="project" value="UniProtKB-EC"/>
</dbReference>
<comment type="catalytic activity">
    <reaction evidence="1">
        <text>(7,8-dihydropterin-6-yl)methyl diphosphate + 4-aminobenzoate = 7,8-dihydropteroate + diphosphate</text>
        <dbReference type="Rhea" id="RHEA:19949"/>
        <dbReference type="ChEBI" id="CHEBI:17836"/>
        <dbReference type="ChEBI" id="CHEBI:17839"/>
        <dbReference type="ChEBI" id="CHEBI:33019"/>
        <dbReference type="ChEBI" id="CHEBI:72950"/>
        <dbReference type="EC" id="2.5.1.15"/>
    </reaction>
</comment>